<dbReference type="PATRIC" id="fig|1225564.3.peg.2316"/>
<protein>
    <submittedName>
        <fullName evidence="3">Oxidoreductase</fullName>
    </submittedName>
</protein>
<feature type="domain" description="FAD dependent oxidoreductase" evidence="2">
    <location>
        <begin position="29"/>
        <end position="380"/>
    </location>
</feature>
<dbReference type="PANTHER" id="PTHR13847">
    <property type="entry name" value="SARCOSINE DEHYDROGENASE-RELATED"/>
    <property type="match status" value="1"/>
</dbReference>
<gene>
    <name evidence="3" type="ORF">AA309_08550</name>
</gene>
<evidence type="ECO:0000256" key="1">
    <source>
        <dbReference type="ARBA" id="ARBA00023002"/>
    </source>
</evidence>
<dbReference type="AlphaFoldDB" id="A0A0H1REW5"/>
<evidence type="ECO:0000313" key="4">
    <source>
        <dbReference type="Proteomes" id="UP000035489"/>
    </source>
</evidence>
<organism evidence="3 4">
    <name type="scientific">Microvirga vignae</name>
    <dbReference type="NCBI Taxonomy" id="1225564"/>
    <lineage>
        <taxon>Bacteria</taxon>
        <taxon>Pseudomonadati</taxon>
        <taxon>Pseudomonadota</taxon>
        <taxon>Alphaproteobacteria</taxon>
        <taxon>Hyphomicrobiales</taxon>
        <taxon>Methylobacteriaceae</taxon>
        <taxon>Microvirga</taxon>
    </lineage>
</organism>
<dbReference type="OrthoDB" id="9814969at2"/>
<reference evidence="3 4" key="1">
    <citation type="submission" date="2015-05" db="EMBL/GenBank/DDBJ databases">
        <title>Draft genome sequence of Microvirga vignae strain BR3299, a novel nitrogen fixing bacteria isolated from Brazil semi-aired region.</title>
        <authorList>
            <person name="Zilli J.E."/>
            <person name="Passos S.R."/>
            <person name="Leite J."/>
            <person name="Baldani J.I."/>
            <person name="Xavier G.R."/>
            <person name="Rumjaneck N.G."/>
            <person name="Simoes-Araujo J.L."/>
        </authorList>
    </citation>
    <scope>NUCLEOTIDE SEQUENCE [LARGE SCALE GENOMIC DNA]</scope>
    <source>
        <strain evidence="3 4">BR3299</strain>
    </source>
</reference>
<keyword evidence="1" id="KW-0560">Oxidoreductase</keyword>
<dbReference type="Gene3D" id="3.30.9.10">
    <property type="entry name" value="D-Amino Acid Oxidase, subunit A, domain 2"/>
    <property type="match status" value="1"/>
</dbReference>
<dbReference type="Gene3D" id="3.50.50.60">
    <property type="entry name" value="FAD/NAD(P)-binding domain"/>
    <property type="match status" value="1"/>
</dbReference>
<evidence type="ECO:0000259" key="2">
    <source>
        <dbReference type="Pfam" id="PF01266"/>
    </source>
</evidence>
<dbReference type="Proteomes" id="UP000035489">
    <property type="component" value="Unassembled WGS sequence"/>
</dbReference>
<dbReference type="SUPFAM" id="SSF51905">
    <property type="entry name" value="FAD/NAD(P)-binding domain"/>
    <property type="match status" value="1"/>
</dbReference>
<dbReference type="STRING" id="1225564.AA309_08550"/>
<dbReference type="InterPro" id="IPR036188">
    <property type="entry name" value="FAD/NAD-bd_sf"/>
</dbReference>
<dbReference type="EMBL" id="LCYG01000020">
    <property type="protein sequence ID" value="KLK93376.1"/>
    <property type="molecule type" value="Genomic_DNA"/>
</dbReference>
<accession>A0A0H1REW5</accession>
<dbReference type="GO" id="GO:0016491">
    <property type="term" value="F:oxidoreductase activity"/>
    <property type="evidence" value="ECO:0007669"/>
    <property type="project" value="UniProtKB-KW"/>
</dbReference>
<evidence type="ECO:0000313" key="3">
    <source>
        <dbReference type="EMBL" id="KLK93376.1"/>
    </source>
</evidence>
<dbReference type="RefSeq" id="WP_047188580.1">
    <property type="nucleotide sequence ID" value="NZ_LCYG01000020.1"/>
</dbReference>
<dbReference type="Pfam" id="PF01266">
    <property type="entry name" value="DAO"/>
    <property type="match status" value="1"/>
</dbReference>
<sequence>MSYIETYYRRALGPDAVQRPALEGRVKVDVCVVGGGLAGLTAALELARKGRKVCVLEANRVAWGASGRNGGFVSPGWAARYKNIQRMVGADHAKELHRLSIEGMEDVLKNVQGLAIQDAKPTHGILGAVRYEATHDLKAHRDWLEKEFDYKIEFKSQDEVRQLLVSPRYYQALFDPNAFHFNPLTYARAVAAEIERSGGQIYEGSAVVAVALNGATKIAKTAHGSVDANDLVIASGGYTGNLIPRLKHSYLPIATYVMLTKPNRELIASAIRTDAAIGDDRRAGDYYRVVDGGERILWGGKITTRTTEPRLLGRLLHKTMVSTYPQLKDLDVEIVWSGLMSYARHMMPQIGQLQPGVWYCTAFGGHGMNTTTIGGRVIAEAILGETDRYKLFAPFGLAWNGWIAGRVAAQLTYWAYQAADLFRERKSV</sequence>
<dbReference type="PANTHER" id="PTHR13847:SF281">
    <property type="entry name" value="FAD DEPENDENT OXIDOREDUCTASE DOMAIN-CONTAINING PROTEIN"/>
    <property type="match status" value="1"/>
</dbReference>
<keyword evidence="4" id="KW-1185">Reference proteome</keyword>
<comment type="caution">
    <text evidence="3">The sequence shown here is derived from an EMBL/GenBank/DDBJ whole genome shotgun (WGS) entry which is preliminary data.</text>
</comment>
<name>A0A0H1REW5_9HYPH</name>
<dbReference type="GO" id="GO:0005737">
    <property type="term" value="C:cytoplasm"/>
    <property type="evidence" value="ECO:0007669"/>
    <property type="project" value="TreeGrafter"/>
</dbReference>
<dbReference type="InterPro" id="IPR006076">
    <property type="entry name" value="FAD-dep_OxRdtase"/>
</dbReference>
<proteinExistence type="predicted"/>